<dbReference type="InterPro" id="IPR036259">
    <property type="entry name" value="MFS_trans_sf"/>
</dbReference>
<dbReference type="InterPro" id="IPR016032">
    <property type="entry name" value="Sig_transdc_resp-reg_C-effctor"/>
</dbReference>
<dbReference type="PANTHER" id="PTHR44688">
    <property type="entry name" value="DNA-BINDING TRANSCRIPTIONAL ACTIVATOR DEVR_DOSR"/>
    <property type="match status" value="1"/>
</dbReference>
<keyword evidence="4" id="KW-1133">Transmembrane helix</keyword>
<proteinExistence type="predicted"/>
<evidence type="ECO:0000259" key="5">
    <source>
        <dbReference type="PROSITE" id="PS50043"/>
    </source>
</evidence>
<reference evidence="7" key="1">
    <citation type="submission" date="2018-05" db="EMBL/GenBank/DDBJ databases">
        <title>Genome Sequencing of selected type strains of the family Eggerthellaceae.</title>
        <authorList>
            <person name="Danylec N."/>
            <person name="Stoll D.A."/>
            <person name="Doetsch A."/>
            <person name="Huch M."/>
        </authorList>
    </citation>
    <scope>NUCLEOTIDE SEQUENCE [LARGE SCALE GENOMIC DNA]</scope>
    <source>
        <strain evidence="7">DSM 16106</strain>
    </source>
</reference>
<dbReference type="GO" id="GO:0006355">
    <property type="term" value="P:regulation of DNA-templated transcription"/>
    <property type="evidence" value="ECO:0007669"/>
    <property type="project" value="InterPro"/>
</dbReference>
<dbReference type="SUPFAM" id="SSF46894">
    <property type="entry name" value="C-terminal effector domain of the bipartite response regulators"/>
    <property type="match status" value="1"/>
</dbReference>
<dbReference type="GO" id="GO:0003677">
    <property type="term" value="F:DNA binding"/>
    <property type="evidence" value="ECO:0007669"/>
    <property type="project" value="UniProtKB-KW"/>
</dbReference>
<protein>
    <submittedName>
        <fullName evidence="6">Helix-turn-helix transcriptional regulator</fullName>
    </submittedName>
</protein>
<sequence>MRERSRGKETHSSRASVRSFVLSAAIVAGFGLYRGVNSSAYLSAFAFVKSPFLFVPDLFFNVVVACSVVVCAGIAVLLALTGRLKAFSMPYVLPTGLLIAANAAALAGVVLSLPADMALLVPGVLYGAGSVMLSLFWIEVFSAEKPSVIVTQIALGMLLNVVVSAGLTPLDPDVQMKLSCVLLVIAALCARFVRRVLPHACAEGAPLAGADAGAGDARACEQGEGAPAFVNADAGAGAGAGAGGQDKASLRTRFAAYRDAFLELGDSVVAFFVLEAVIGLLNSFMLTGSLDFEGSGKVSSGAIVGAIIVFCFVVFVMHRMPKVSTVSRVIMPVLAAMLVFLPFLSETYNLVFYMLLLGSYYFVALLITYLVAEVAHVRRVSPYVLMGVTMGVARVFLVVALLGGFAAAVAGGGPSDEGEHTMRYLVIIVVVLYALCMALVFFSRDRKRRREGASQSAGRDGPRVDGALAAAQADAAATQADAASEGERALESRCAAVAREGGLTEREAEVLVYLARGRTKAYIAEALFVTENTVRSHVRNIYSKLGIHTRQQLIDLVESPRS</sequence>
<dbReference type="Gene3D" id="1.10.10.10">
    <property type="entry name" value="Winged helix-like DNA-binding domain superfamily/Winged helix DNA-binding domain"/>
    <property type="match status" value="1"/>
</dbReference>
<feature type="transmembrane region" description="Helical" evidence="4">
    <location>
        <begin position="351"/>
        <end position="371"/>
    </location>
</feature>
<dbReference type="AlphaFoldDB" id="A0A3N0BA11"/>
<keyword evidence="4" id="KW-0812">Transmembrane</keyword>
<dbReference type="EMBL" id="QICD01000010">
    <property type="protein sequence ID" value="RNL44123.1"/>
    <property type="molecule type" value="Genomic_DNA"/>
</dbReference>
<keyword evidence="3" id="KW-0804">Transcription</keyword>
<dbReference type="CDD" id="cd06170">
    <property type="entry name" value="LuxR_C_like"/>
    <property type="match status" value="1"/>
</dbReference>
<keyword evidence="1" id="KW-0805">Transcription regulation</keyword>
<dbReference type="RefSeq" id="WP_123192184.1">
    <property type="nucleotide sequence ID" value="NZ_QICD01000010.1"/>
</dbReference>
<organism evidence="6 7">
    <name type="scientific">Paraeggerthella hongkongensis</name>
    <dbReference type="NCBI Taxonomy" id="230658"/>
    <lineage>
        <taxon>Bacteria</taxon>
        <taxon>Bacillati</taxon>
        <taxon>Actinomycetota</taxon>
        <taxon>Coriobacteriia</taxon>
        <taxon>Eggerthellales</taxon>
        <taxon>Eggerthellaceae</taxon>
        <taxon>Paraeggerthella</taxon>
    </lineage>
</organism>
<dbReference type="Pfam" id="PF00196">
    <property type="entry name" value="GerE"/>
    <property type="match status" value="1"/>
</dbReference>
<keyword evidence="7" id="KW-1185">Reference proteome</keyword>
<feature type="transmembrane region" description="Helical" evidence="4">
    <location>
        <begin position="174"/>
        <end position="193"/>
    </location>
</feature>
<feature type="transmembrane region" description="Helical" evidence="4">
    <location>
        <begin position="298"/>
        <end position="317"/>
    </location>
</feature>
<dbReference type="PANTHER" id="PTHR44688:SF16">
    <property type="entry name" value="DNA-BINDING TRANSCRIPTIONAL ACTIVATOR DEVR_DOSR"/>
    <property type="match status" value="1"/>
</dbReference>
<feature type="transmembrane region" description="Helical" evidence="4">
    <location>
        <begin position="268"/>
        <end position="286"/>
    </location>
</feature>
<dbReference type="PRINTS" id="PR00038">
    <property type="entry name" value="HTHLUXR"/>
</dbReference>
<dbReference type="OrthoDB" id="9808843at2"/>
<feature type="transmembrane region" description="Helical" evidence="4">
    <location>
        <begin position="383"/>
        <end position="410"/>
    </location>
</feature>
<comment type="caution">
    <text evidence="6">The sequence shown here is derived from an EMBL/GenBank/DDBJ whole genome shotgun (WGS) entry which is preliminary data.</text>
</comment>
<feature type="transmembrane region" description="Helical" evidence="4">
    <location>
        <begin position="148"/>
        <end position="168"/>
    </location>
</feature>
<keyword evidence="2" id="KW-0238">DNA-binding</keyword>
<dbReference type="InterPro" id="IPR036388">
    <property type="entry name" value="WH-like_DNA-bd_sf"/>
</dbReference>
<feature type="transmembrane region" description="Helical" evidence="4">
    <location>
        <begin position="58"/>
        <end position="80"/>
    </location>
</feature>
<gene>
    <name evidence="6" type="ORF">DMP08_06745</name>
</gene>
<evidence type="ECO:0000256" key="3">
    <source>
        <dbReference type="ARBA" id="ARBA00023163"/>
    </source>
</evidence>
<feature type="transmembrane region" description="Helical" evidence="4">
    <location>
        <begin position="20"/>
        <end position="46"/>
    </location>
</feature>
<keyword evidence="4" id="KW-0472">Membrane</keyword>
<feature type="transmembrane region" description="Helical" evidence="4">
    <location>
        <begin position="92"/>
        <end position="113"/>
    </location>
</feature>
<dbReference type="SUPFAM" id="SSF103473">
    <property type="entry name" value="MFS general substrate transporter"/>
    <property type="match status" value="1"/>
</dbReference>
<dbReference type="SMART" id="SM00421">
    <property type="entry name" value="HTH_LUXR"/>
    <property type="match status" value="1"/>
</dbReference>
<feature type="transmembrane region" description="Helical" evidence="4">
    <location>
        <begin position="422"/>
        <end position="442"/>
    </location>
</feature>
<evidence type="ECO:0000256" key="1">
    <source>
        <dbReference type="ARBA" id="ARBA00023015"/>
    </source>
</evidence>
<evidence type="ECO:0000256" key="2">
    <source>
        <dbReference type="ARBA" id="ARBA00023125"/>
    </source>
</evidence>
<dbReference type="Proteomes" id="UP000278632">
    <property type="component" value="Unassembled WGS sequence"/>
</dbReference>
<feature type="domain" description="HTH luxR-type" evidence="5">
    <location>
        <begin position="496"/>
        <end position="561"/>
    </location>
</feature>
<dbReference type="InterPro" id="IPR000792">
    <property type="entry name" value="Tscrpt_reg_LuxR_C"/>
</dbReference>
<accession>A0A3N0BA11</accession>
<feature type="transmembrane region" description="Helical" evidence="4">
    <location>
        <begin position="119"/>
        <end position="141"/>
    </location>
</feature>
<dbReference type="PROSITE" id="PS50043">
    <property type="entry name" value="HTH_LUXR_2"/>
    <property type="match status" value="1"/>
</dbReference>
<evidence type="ECO:0000313" key="7">
    <source>
        <dbReference type="Proteomes" id="UP000278632"/>
    </source>
</evidence>
<evidence type="ECO:0000256" key="4">
    <source>
        <dbReference type="SAM" id="Phobius"/>
    </source>
</evidence>
<evidence type="ECO:0000313" key="6">
    <source>
        <dbReference type="EMBL" id="RNL44123.1"/>
    </source>
</evidence>
<feature type="transmembrane region" description="Helical" evidence="4">
    <location>
        <begin position="329"/>
        <end position="345"/>
    </location>
</feature>
<name>A0A3N0BA11_9ACTN</name>